<dbReference type="Gene3D" id="3.10.310.10">
    <property type="entry name" value="Diaminopimelate Epimerase, Chain A, domain 1"/>
    <property type="match status" value="2"/>
</dbReference>
<evidence type="ECO:0000256" key="1">
    <source>
        <dbReference type="PIRSR" id="PIRSR016184-1"/>
    </source>
</evidence>
<dbReference type="EMBL" id="CP060828">
    <property type="protein sequence ID" value="QNP68334.1"/>
    <property type="molecule type" value="Genomic_DNA"/>
</dbReference>
<reference evidence="3 4" key="1">
    <citation type="submission" date="2020-08" db="EMBL/GenBank/DDBJ databases">
        <title>A novel species.</title>
        <authorList>
            <person name="Gao J."/>
        </authorList>
    </citation>
    <scope>NUCLEOTIDE SEQUENCE [LARGE SCALE GENOMIC DNA]</scope>
    <source>
        <strain evidence="3 4">CRXT-G-22</strain>
    </source>
</reference>
<sequence length="242" mass="26154">MTDVHVLRVFTDADGRFGNPLGVLLGAADWAADERQELAARLGYSETVFVDDASTGRLQIFTPACELAFAGHPLVGVGALLARTTGRPPRELRPVRLAEPVPARTDHDGTVWVRGAVADAPPWEHERLAGPAEVEGLVPPPLGRSPSAGEDKRWRRTQTWAWQDEAAGEVRARVFAADYGVVEDEACGSASLLLSAYLSRELTIRHGRGSVVRARPLGTDHAEIGGRVVHDGVRQVARMPRP</sequence>
<dbReference type="InterPro" id="IPR003719">
    <property type="entry name" value="Phenazine_PhzF-like"/>
</dbReference>
<dbReference type="PANTHER" id="PTHR13774:SF32">
    <property type="entry name" value="ANTISENSE-ENHANCING SEQUENCE 1"/>
    <property type="match status" value="1"/>
</dbReference>
<feature type="active site" evidence="1">
    <location>
        <position position="46"/>
    </location>
</feature>
<name>A0A7H0I6B8_9ACTN</name>
<dbReference type="Proteomes" id="UP000516052">
    <property type="component" value="Chromosome"/>
</dbReference>
<dbReference type="PIRSF" id="PIRSF016184">
    <property type="entry name" value="PhzC_PhzF"/>
    <property type="match status" value="1"/>
</dbReference>
<dbReference type="GO" id="GO:0016853">
    <property type="term" value="F:isomerase activity"/>
    <property type="evidence" value="ECO:0007669"/>
    <property type="project" value="TreeGrafter"/>
</dbReference>
<gene>
    <name evidence="3" type="ORF">IAG44_01840</name>
</gene>
<evidence type="ECO:0000313" key="4">
    <source>
        <dbReference type="Proteomes" id="UP000516052"/>
    </source>
</evidence>
<dbReference type="KEGG" id="sroi:IAG44_01840"/>
<feature type="region of interest" description="Disordered" evidence="2">
    <location>
        <begin position="134"/>
        <end position="153"/>
    </location>
</feature>
<dbReference type="AlphaFoldDB" id="A0A7H0I6B8"/>
<keyword evidence="4" id="KW-1185">Reference proteome</keyword>
<dbReference type="RefSeq" id="WP_187745376.1">
    <property type="nucleotide sequence ID" value="NZ_CP060828.1"/>
</dbReference>
<dbReference type="Pfam" id="PF02567">
    <property type="entry name" value="PhzC-PhzF"/>
    <property type="match status" value="2"/>
</dbReference>
<dbReference type="SUPFAM" id="SSF54506">
    <property type="entry name" value="Diaminopimelate epimerase-like"/>
    <property type="match status" value="1"/>
</dbReference>
<organism evidence="3 4">
    <name type="scientific">Streptomyces roseirectus</name>
    <dbReference type="NCBI Taxonomy" id="2768066"/>
    <lineage>
        <taxon>Bacteria</taxon>
        <taxon>Bacillati</taxon>
        <taxon>Actinomycetota</taxon>
        <taxon>Actinomycetes</taxon>
        <taxon>Kitasatosporales</taxon>
        <taxon>Streptomycetaceae</taxon>
        <taxon>Streptomyces</taxon>
    </lineage>
</organism>
<dbReference type="GO" id="GO:0005737">
    <property type="term" value="C:cytoplasm"/>
    <property type="evidence" value="ECO:0007669"/>
    <property type="project" value="TreeGrafter"/>
</dbReference>
<proteinExistence type="predicted"/>
<accession>A0A7H0I6B8</accession>
<evidence type="ECO:0000256" key="2">
    <source>
        <dbReference type="SAM" id="MobiDB-lite"/>
    </source>
</evidence>
<dbReference type="PANTHER" id="PTHR13774">
    <property type="entry name" value="PHENAZINE BIOSYNTHESIS PROTEIN"/>
    <property type="match status" value="1"/>
</dbReference>
<protein>
    <submittedName>
        <fullName evidence="3">PhzF family phenazine biosynthesis protein</fullName>
    </submittedName>
</protein>
<evidence type="ECO:0000313" key="3">
    <source>
        <dbReference type="EMBL" id="QNP68334.1"/>
    </source>
</evidence>